<dbReference type="HAMAP" id="MF_00812">
    <property type="entry name" value="Thiopur_methtran"/>
    <property type="match status" value="1"/>
</dbReference>
<dbReference type="InterPro" id="IPR025835">
    <property type="entry name" value="Thiopurine_S-MeTrfase"/>
</dbReference>
<dbReference type="OrthoDB" id="9778208at2"/>
<dbReference type="GO" id="GO:0032259">
    <property type="term" value="P:methylation"/>
    <property type="evidence" value="ECO:0007669"/>
    <property type="project" value="UniProtKB-KW"/>
</dbReference>
<evidence type="ECO:0000256" key="9">
    <source>
        <dbReference type="HAMAP-Rule" id="MF_00812"/>
    </source>
</evidence>
<evidence type="ECO:0000313" key="10">
    <source>
        <dbReference type="EMBL" id="KMN15934.1"/>
    </source>
</evidence>
<comment type="catalytic activity">
    <reaction evidence="1 9">
        <text>S-adenosyl-L-methionine + a thiopurine = S-adenosyl-L-homocysteine + a thiopurine S-methylether.</text>
        <dbReference type="EC" id="2.1.1.67"/>
    </reaction>
</comment>
<reference evidence="10 11" key="1">
    <citation type="submission" date="2015-02" db="EMBL/GenBank/DDBJ databases">
        <title>Pseudomonas helleri sp. nov. and Pseudomonas weihenstephanensis sp. nov., isolated from raw cows milk.</title>
        <authorList>
            <person name="von Neubeck M."/>
            <person name="Huptas C."/>
            <person name="Wenning M."/>
            <person name="Scherer S."/>
        </authorList>
    </citation>
    <scope>NUCLEOTIDE SEQUENCE [LARGE SCALE GENOMIC DNA]</scope>
    <source>
        <strain evidence="10 11">DSM 29166</strain>
    </source>
</reference>
<dbReference type="Proteomes" id="UP000036325">
    <property type="component" value="Unassembled WGS sequence"/>
</dbReference>
<accession>A0A0J6IUU8</accession>
<dbReference type="GO" id="GO:0008119">
    <property type="term" value="F:thiopurine S-methyltransferase activity"/>
    <property type="evidence" value="ECO:0007669"/>
    <property type="project" value="UniProtKB-UniRule"/>
</dbReference>
<dbReference type="Pfam" id="PF05724">
    <property type="entry name" value="TPMT"/>
    <property type="match status" value="1"/>
</dbReference>
<evidence type="ECO:0000256" key="2">
    <source>
        <dbReference type="ARBA" id="ARBA00004496"/>
    </source>
</evidence>
<dbReference type="EMBL" id="JYLF01000001">
    <property type="protein sequence ID" value="KMN15934.1"/>
    <property type="molecule type" value="Genomic_DNA"/>
</dbReference>
<protein>
    <recommendedName>
        <fullName evidence="4 9">Thiopurine S-methyltransferase</fullName>
        <ecNumber evidence="4 9">2.1.1.67</ecNumber>
    </recommendedName>
    <alternativeName>
        <fullName evidence="9">Thiopurine methyltransferase</fullName>
    </alternativeName>
</protein>
<dbReference type="NCBIfam" id="NF009732">
    <property type="entry name" value="PRK13255.1"/>
    <property type="match status" value="1"/>
</dbReference>
<dbReference type="NCBIfam" id="TIGR03840">
    <property type="entry name" value="TMPT_Se_Te"/>
    <property type="match status" value="1"/>
</dbReference>
<feature type="binding site" evidence="9">
    <location>
        <position position="66"/>
    </location>
    <ligand>
        <name>S-adenosyl-L-methionine</name>
        <dbReference type="ChEBI" id="CHEBI:59789"/>
    </ligand>
</feature>
<dbReference type="InterPro" id="IPR008854">
    <property type="entry name" value="TPMT"/>
</dbReference>
<dbReference type="PIRSF" id="PIRSF023956">
    <property type="entry name" value="Thiopurine_S-methyltransferase"/>
    <property type="match status" value="1"/>
</dbReference>
<proteinExistence type="inferred from homology"/>
<comment type="similarity">
    <text evidence="3 9">Belongs to the class I-like SAM-binding methyltransferase superfamily. TPMT family.</text>
</comment>
<dbReference type="RefSeq" id="WP_048362986.1">
    <property type="nucleotide sequence ID" value="NZ_JYLF01000001.1"/>
</dbReference>
<comment type="caution">
    <text evidence="10">The sequence shown here is derived from an EMBL/GenBank/DDBJ whole genome shotgun (WGS) entry which is preliminary data.</text>
</comment>
<keyword evidence="5 9" id="KW-0963">Cytoplasm</keyword>
<evidence type="ECO:0000256" key="7">
    <source>
        <dbReference type="ARBA" id="ARBA00022679"/>
    </source>
</evidence>
<feature type="binding site" evidence="9">
    <location>
        <position position="123"/>
    </location>
    <ligand>
        <name>S-adenosyl-L-methionine</name>
        <dbReference type="ChEBI" id="CHEBI:59789"/>
    </ligand>
</feature>
<keyword evidence="6 9" id="KW-0489">Methyltransferase</keyword>
<dbReference type="InterPro" id="IPR022474">
    <property type="entry name" value="Thiopur_S-MeTfrase_Se/Te_detox"/>
</dbReference>
<evidence type="ECO:0000256" key="3">
    <source>
        <dbReference type="ARBA" id="ARBA00008145"/>
    </source>
</evidence>
<keyword evidence="7 9" id="KW-0808">Transferase</keyword>
<evidence type="ECO:0000256" key="8">
    <source>
        <dbReference type="ARBA" id="ARBA00022691"/>
    </source>
</evidence>
<feature type="binding site" evidence="9">
    <location>
        <position position="10"/>
    </location>
    <ligand>
        <name>S-adenosyl-L-methionine</name>
        <dbReference type="ChEBI" id="CHEBI:59789"/>
    </ligand>
</feature>
<dbReference type="STRING" id="1608994.TU86_04065"/>
<dbReference type="GO" id="GO:0005737">
    <property type="term" value="C:cytoplasm"/>
    <property type="evidence" value="ECO:0007669"/>
    <property type="project" value="UniProtKB-SubCell"/>
</dbReference>
<comment type="subcellular location">
    <subcellularLocation>
        <location evidence="2 9">Cytoplasm</location>
    </subcellularLocation>
</comment>
<evidence type="ECO:0000256" key="6">
    <source>
        <dbReference type="ARBA" id="ARBA00022603"/>
    </source>
</evidence>
<dbReference type="PATRIC" id="fig|1608994.3.peg.1386"/>
<dbReference type="PANTHER" id="PTHR10259:SF11">
    <property type="entry name" value="THIOPURINE S-METHYLTRANSFERASE"/>
    <property type="match status" value="1"/>
</dbReference>
<dbReference type="GO" id="GO:0010038">
    <property type="term" value="P:response to metal ion"/>
    <property type="evidence" value="ECO:0007669"/>
    <property type="project" value="InterPro"/>
</dbReference>
<evidence type="ECO:0000256" key="1">
    <source>
        <dbReference type="ARBA" id="ARBA00000903"/>
    </source>
</evidence>
<dbReference type="InterPro" id="IPR029063">
    <property type="entry name" value="SAM-dependent_MTases_sf"/>
</dbReference>
<sequence>MQPEFWHDRWKNNQIGFHLDHVNPYLARYWPALGLEAGARVLVPLCGKSLDITWLAAHGYQVLGVELSEAAVERYFSEHNLKPDITRRGALSVYEAGPVTLMCGDVFAISADDVATCQGLYDRAAIIALPPEMRANYVTHLTNVLPRDCKGLLITLDYDQSEMQGPPFSVPDTEIQRLLTPEWSLEVLEQSDILDKSWNFLNKGATRLVERAYRLQKNV</sequence>
<gene>
    <name evidence="9" type="primary">tpm</name>
    <name evidence="10" type="ORF">TU86_04065</name>
</gene>
<keyword evidence="8 9" id="KW-0949">S-adenosyl-L-methionine</keyword>
<dbReference type="PANTHER" id="PTHR10259">
    <property type="entry name" value="THIOPURINE S-METHYLTRANSFERASE"/>
    <property type="match status" value="1"/>
</dbReference>
<dbReference type="PROSITE" id="PS51585">
    <property type="entry name" value="SAM_MT_TPMT"/>
    <property type="match status" value="1"/>
</dbReference>
<feature type="binding site" evidence="9">
    <location>
        <position position="45"/>
    </location>
    <ligand>
        <name>S-adenosyl-L-methionine</name>
        <dbReference type="ChEBI" id="CHEBI:59789"/>
    </ligand>
</feature>
<dbReference type="AlphaFoldDB" id="A0A0J6IUU8"/>
<evidence type="ECO:0000313" key="11">
    <source>
        <dbReference type="Proteomes" id="UP000036325"/>
    </source>
</evidence>
<dbReference type="Gene3D" id="3.40.50.150">
    <property type="entry name" value="Vaccinia Virus protein VP39"/>
    <property type="match status" value="1"/>
</dbReference>
<name>A0A0J6IUU8_9PSED</name>
<dbReference type="EC" id="2.1.1.67" evidence="4 9"/>
<dbReference type="SUPFAM" id="SSF53335">
    <property type="entry name" value="S-adenosyl-L-methionine-dependent methyltransferases"/>
    <property type="match status" value="1"/>
</dbReference>
<evidence type="ECO:0000256" key="5">
    <source>
        <dbReference type="ARBA" id="ARBA00022490"/>
    </source>
</evidence>
<dbReference type="FunFam" id="3.40.50.150:FF:000101">
    <property type="entry name" value="Thiopurine S-methyltransferase"/>
    <property type="match status" value="1"/>
</dbReference>
<organism evidence="10 11">
    <name type="scientific">Pseudomonas weihenstephanensis</name>
    <dbReference type="NCBI Taxonomy" id="1608994"/>
    <lineage>
        <taxon>Bacteria</taxon>
        <taxon>Pseudomonadati</taxon>
        <taxon>Pseudomonadota</taxon>
        <taxon>Gammaproteobacteria</taxon>
        <taxon>Pseudomonadales</taxon>
        <taxon>Pseudomonadaceae</taxon>
        <taxon>Pseudomonas</taxon>
    </lineage>
</organism>
<evidence type="ECO:0000256" key="4">
    <source>
        <dbReference type="ARBA" id="ARBA00011905"/>
    </source>
</evidence>